<dbReference type="Proteomes" id="UP000316304">
    <property type="component" value="Unassembled WGS sequence"/>
</dbReference>
<proteinExistence type="predicted"/>
<organism evidence="1 2">
    <name type="scientific">Novipirellula galeiformis</name>
    <dbReference type="NCBI Taxonomy" id="2528004"/>
    <lineage>
        <taxon>Bacteria</taxon>
        <taxon>Pseudomonadati</taxon>
        <taxon>Planctomycetota</taxon>
        <taxon>Planctomycetia</taxon>
        <taxon>Pirellulales</taxon>
        <taxon>Pirellulaceae</taxon>
        <taxon>Novipirellula</taxon>
    </lineage>
</organism>
<comment type="caution">
    <text evidence="1">The sequence shown here is derived from an EMBL/GenBank/DDBJ whole genome shotgun (WGS) entry which is preliminary data.</text>
</comment>
<gene>
    <name evidence="1" type="ORF">Pla52o_19160</name>
</gene>
<reference evidence="1 2" key="1">
    <citation type="submission" date="2019-02" db="EMBL/GenBank/DDBJ databases">
        <title>Deep-cultivation of Planctomycetes and their phenomic and genomic characterization uncovers novel biology.</title>
        <authorList>
            <person name="Wiegand S."/>
            <person name="Jogler M."/>
            <person name="Boedeker C."/>
            <person name="Pinto D."/>
            <person name="Vollmers J."/>
            <person name="Rivas-Marin E."/>
            <person name="Kohn T."/>
            <person name="Peeters S.H."/>
            <person name="Heuer A."/>
            <person name="Rast P."/>
            <person name="Oberbeckmann S."/>
            <person name="Bunk B."/>
            <person name="Jeske O."/>
            <person name="Meyerdierks A."/>
            <person name="Storesund J.E."/>
            <person name="Kallscheuer N."/>
            <person name="Luecker S."/>
            <person name="Lage O.M."/>
            <person name="Pohl T."/>
            <person name="Merkel B.J."/>
            <person name="Hornburger P."/>
            <person name="Mueller R.-W."/>
            <person name="Bruemmer F."/>
            <person name="Labrenz M."/>
            <person name="Spormann A.M."/>
            <person name="Op Den Camp H."/>
            <person name="Overmann J."/>
            <person name="Amann R."/>
            <person name="Jetten M.S.M."/>
            <person name="Mascher T."/>
            <person name="Medema M.H."/>
            <person name="Devos D.P."/>
            <person name="Kaster A.-K."/>
            <person name="Ovreas L."/>
            <person name="Rohde M."/>
            <person name="Galperin M.Y."/>
            <person name="Jogler C."/>
        </authorList>
    </citation>
    <scope>NUCLEOTIDE SEQUENCE [LARGE SCALE GENOMIC DNA]</scope>
    <source>
        <strain evidence="1 2">Pla52o</strain>
    </source>
</reference>
<evidence type="ECO:0000313" key="2">
    <source>
        <dbReference type="Proteomes" id="UP000316304"/>
    </source>
</evidence>
<sequence>MEKTASSLHRCIRPPSAVCRRLQCVASGSLRRVGIHAAWIQPRNDGVRHRYGAPLRGTAFLAATEKHRTGFRDSLP</sequence>
<name>A0A5C6CGG1_9BACT</name>
<dbReference type="AlphaFoldDB" id="A0A5C6CGG1"/>
<accession>A0A5C6CGG1</accession>
<keyword evidence="2" id="KW-1185">Reference proteome</keyword>
<evidence type="ECO:0000313" key="1">
    <source>
        <dbReference type="EMBL" id="TWU23993.1"/>
    </source>
</evidence>
<protein>
    <submittedName>
        <fullName evidence="1">Uncharacterized protein</fullName>
    </submittedName>
</protein>
<dbReference type="EMBL" id="SJPT01000003">
    <property type="protein sequence ID" value="TWU23993.1"/>
    <property type="molecule type" value="Genomic_DNA"/>
</dbReference>